<keyword evidence="5 6" id="KW-0009">Actin-binding</keyword>
<dbReference type="OrthoDB" id="6108017at2759"/>
<dbReference type="InterPro" id="IPR036961">
    <property type="entry name" value="Kinesin_motor_dom_sf"/>
</dbReference>
<dbReference type="OMA" id="CSLETTW"/>
<dbReference type="GO" id="GO:0006897">
    <property type="term" value="P:endocytosis"/>
    <property type="evidence" value="ECO:0000318"/>
    <property type="project" value="GO_Central"/>
</dbReference>
<keyword evidence="4 6" id="KW-0505">Motor protein</keyword>
<evidence type="ECO:0000256" key="7">
    <source>
        <dbReference type="SAM" id="MobiDB-lite"/>
    </source>
</evidence>
<dbReference type="InterPro" id="IPR027417">
    <property type="entry name" value="P-loop_NTPase"/>
</dbReference>
<dbReference type="GO" id="GO:0005524">
    <property type="term" value="F:ATP binding"/>
    <property type="evidence" value="ECO:0007669"/>
    <property type="project" value="UniProtKB-UniRule"/>
</dbReference>
<organism evidence="9 10">
    <name type="scientific">Branchiostoma floridae</name>
    <name type="common">Florida lancelet</name>
    <name type="synonym">Amphioxus</name>
    <dbReference type="NCBI Taxonomy" id="7739"/>
    <lineage>
        <taxon>Eukaryota</taxon>
        <taxon>Metazoa</taxon>
        <taxon>Chordata</taxon>
        <taxon>Cephalochordata</taxon>
        <taxon>Leptocardii</taxon>
        <taxon>Amphioxiformes</taxon>
        <taxon>Branchiostomatidae</taxon>
        <taxon>Branchiostoma</taxon>
    </lineage>
</organism>
<dbReference type="Gene3D" id="1.10.10.820">
    <property type="match status" value="1"/>
</dbReference>
<dbReference type="GO" id="GO:0005737">
    <property type="term" value="C:cytoplasm"/>
    <property type="evidence" value="ECO:0000318"/>
    <property type="project" value="GO_Central"/>
</dbReference>
<dbReference type="GeneID" id="118408503"/>
<accession>A0A9J7KCD5</accession>
<dbReference type="SUPFAM" id="SSF52540">
    <property type="entry name" value="P-loop containing nucleoside triphosphate hydrolases"/>
    <property type="match status" value="1"/>
</dbReference>
<proteinExistence type="inferred from homology"/>
<dbReference type="AlphaFoldDB" id="A0A9J7KCD5"/>
<evidence type="ECO:0000256" key="5">
    <source>
        <dbReference type="ARBA" id="ARBA00023203"/>
    </source>
</evidence>
<dbReference type="PRINTS" id="PR00193">
    <property type="entry name" value="MYOSINHEAVY"/>
</dbReference>
<comment type="similarity">
    <text evidence="6">Belongs to the TRAFAC class myosin-kinesin ATPase superfamily. Myosin family.</text>
</comment>
<dbReference type="Pfam" id="PF00063">
    <property type="entry name" value="Myosin_head"/>
    <property type="match status" value="1"/>
</dbReference>
<feature type="compositionally biased region" description="Low complexity" evidence="7">
    <location>
        <begin position="756"/>
        <end position="767"/>
    </location>
</feature>
<evidence type="ECO:0000313" key="9">
    <source>
        <dbReference type="Proteomes" id="UP000001554"/>
    </source>
</evidence>
<dbReference type="PANTHER" id="PTHR13140:SF289">
    <property type="entry name" value="UNCONVENTIONAL MYOSIN-XIX"/>
    <property type="match status" value="1"/>
</dbReference>
<dbReference type="Gene3D" id="3.30.70.1590">
    <property type="match status" value="1"/>
</dbReference>
<feature type="binding site" evidence="6">
    <location>
        <begin position="193"/>
        <end position="200"/>
    </location>
    <ligand>
        <name>ATP</name>
        <dbReference type="ChEBI" id="CHEBI:30616"/>
    </ligand>
</feature>
<evidence type="ECO:0000256" key="2">
    <source>
        <dbReference type="ARBA" id="ARBA00022840"/>
    </source>
</evidence>
<dbReference type="GO" id="GO:0016459">
    <property type="term" value="C:myosin complex"/>
    <property type="evidence" value="ECO:0007669"/>
    <property type="project" value="UniProtKB-KW"/>
</dbReference>
<keyword evidence="3 6" id="KW-0518">Myosin</keyword>
<dbReference type="SMART" id="SM00242">
    <property type="entry name" value="MYSc"/>
    <property type="match status" value="1"/>
</dbReference>
<evidence type="ECO:0000313" key="10">
    <source>
        <dbReference type="RefSeq" id="XP_035665211.1"/>
    </source>
</evidence>
<dbReference type="GO" id="GO:0000146">
    <property type="term" value="F:microfilament motor activity"/>
    <property type="evidence" value="ECO:0000318"/>
    <property type="project" value="GO_Central"/>
</dbReference>
<keyword evidence="9" id="KW-1185">Reference proteome</keyword>
<dbReference type="CDD" id="cd00124">
    <property type="entry name" value="MYSc"/>
    <property type="match status" value="1"/>
</dbReference>
<dbReference type="Gene3D" id="1.20.58.530">
    <property type="match status" value="1"/>
</dbReference>
<dbReference type="Gene3D" id="3.40.850.10">
    <property type="entry name" value="Kinesin motor domain"/>
    <property type="match status" value="1"/>
</dbReference>
<dbReference type="InterPro" id="IPR001609">
    <property type="entry name" value="Myosin_head_motor_dom-like"/>
</dbReference>
<evidence type="ECO:0000256" key="1">
    <source>
        <dbReference type="ARBA" id="ARBA00022741"/>
    </source>
</evidence>
<dbReference type="PROSITE" id="PS50096">
    <property type="entry name" value="IQ"/>
    <property type="match status" value="1"/>
</dbReference>
<dbReference type="GO" id="GO:0007015">
    <property type="term" value="P:actin filament organization"/>
    <property type="evidence" value="ECO:0000318"/>
    <property type="project" value="GO_Central"/>
</dbReference>
<protein>
    <submittedName>
        <fullName evidence="10">Unconventional myosin-XIX-like isoform X1</fullName>
    </submittedName>
</protein>
<feature type="compositionally biased region" description="Basic and acidic residues" evidence="7">
    <location>
        <begin position="1"/>
        <end position="11"/>
    </location>
</feature>
<feature type="region of interest" description="Disordered" evidence="7">
    <location>
        <begin position="1"/>
        <end position="27"/>
    </location>
</feature>
<dbReference type="GO" id="GO:0015629">
    <property type="term" value="C:actin cytoskeleton"/>
    <property type="evidence" value="ECO:0000318"/>
    <property type="project" value="GO_Central"/>
</dbReference>
<dbReference type="Gene3D" id="1.20.5.190">
    <property type="match status" value="1"/>
</dbReference>
<dbReference type="CDD" id="cd23767">
    <property type="entry name" value="IQCD"/>
    <property type="match status" value="1"/>
</dbReference>
<keyword evidence="1 6" id="KW-0547">Nucleotide-binding</keyword>
<evidence type="ECO:0000256" key="6">
    <source>
        <dbReference type="PROSITE-ProRule" id="PRU00782"/>
    </source>
</evidence>
<dbReference type="GO" id="GO:0051015">
    <property type="term" value="F:actin filament binding"/>
    <property type="evidence" value="ECO:0000318"/>
    <property type="project" value="GO_Central"/>
</dbReference>
<evidence type="ECO:0000256" key="3">
    <source>
        <dbReference type="ARBA" id="ARBA00023123"/>
    </source>
</evidence>
<evidence type="ECO:0000259" key="8">
    <source>
        <dbReference type="PROSITE" id="PS51456"/>
    </source>
</evidence>
<gene>
    <name evidence="10" type="primary">LOC118408503</name>
</gene>
<feature type="region of interest" description="Disordered" evidence="7">
    <location>
        <begin position="756"/>
        <end position="775"/>
    </location>
</feature>
<name>A0A9J7KCD5_BRAFL</name>
<keyword evidence="2 6" id="KW-0067">ATP-binding</keyword>
<dbReference type="KEGG" id="bfo:118408503"/>
<reference evidence="10" key="1">
    <citation type="submission" date="2025-08" db="UniProtKB">
        <authorList>
            <consortium name="RefSeq"/>
        </authorList>
    </citation>
    <scope>IDENTIFICATION</scope>
    <source>
        <strain evidence="10">S238N-H82</strain>
        <tissue evidence="10">Testes</tissue>
    </source>
</reference>
<dbReference type="RefSeq" id="XP_035665211.1">
    <property type="nucleotide sequence ID" value="XM_035809318.1"/>
</dbReference>
<dbReference type="PROSITE" id="PS51456">
    <property type="entry name" value="MYOSIN_MOTOR"/>
    <property type="match status" value="1"/>
</dbReference>
<sequence length="1079" mass="122339">MADVLRGRDVADAQNNARKQGKLDAKTTHEDSAVAVKKYEKGLDVWIQDEALVWVQATVVGTMKDGRIIVRVGPGQDSVVWVKGGYPQLCGENNFVETEDLTRLNPLTEPAVLHCIHERYKQGEYYTTAGITLVAVNPFSTVPSLYSLAKIHLYSTAQPQDVKELPPHVFAVAQQAFGNLSRGLGSQAIIVSGESGAGKTWTARCLMRYLATTSAGKRLPGQRTPTSIVKIEKRILDSNPILEAFGNAGTVRNHNSSRFGKFIQLQFNRSYHLVGASIQTYLLEKTRVVHQAQGERNYHIFYQLYHGISDEERELLGLGGEEEEYQFEWLPTDESQNDRDEDWSSFAITRQAMTSLGIGKCQQQEIFRLLSAILHLGNIVFNSDAHDDGCPCTIEEDDQRCQQSLRVVCSLLGVNEDALGRCLTYRRITAVPGRRKSVFMKPCKPDECVARRDCLAKLLYARLFDWLVDIINKNICGEQAEWKTFIGLLDVYGFESFPENSLEQLCINYANEKLQQHFVHHFLRAQQEEYEEEMIPWNYCQFVDNKDCLELIEGKISIFALVNEECRLNRPSDSQQLADRIHSTLGESRHIFRPKSIHGQAAFTVHHYADRVTYQVHGIMEKNKDAVPEELVELITQSGNKFVSSLVGDMVVMGDTTSKKGRTARTVVSKFKASLDKLMHTLESTSPHYIRCIKPNVQSRPGVFDRRHVERQLQACGVLETVNISRLSYPTRLAYPAFLERYGIIMRTAADQATSSRSSVSSLSSLSDENLDTENMDPQDLLRRKNLVAGGTPGTPGRRRRRRTARRTAVGIEHHARQCCQAILRVVFGPNLTQQQVQYGKTKVFLGLGMFDELESARARLLSQNAFTIQCCWRRYKRRRVAMATAALTIQKYFRGWKARHYIRTLHWAARIIQRAFLQHMLRKVQHRLQEDPEDSILGLEGEMEHALSGIELDHSTVNHEAPVVMETSHNDTGSDMVDTHEFEAQLSWRIADSSGRASSLYEDSLTIREMGTYHCKFSGETEQRRSLDREIFQREGIASIRQVLKGPIVLHVKASVLAFSNTCPWIDTAYSLADVLRF</sequence>
<evidence type="ECO:0000256" key="4">
    <source>
        <dbReference type="ARBA" id="ARBA00023175"/>
    </source>
</evidence>
<feature type="region of interest" description="Actin-binding" evidence="6">
    <location>
        <begin position="675"/>
        <end position="697"/>
    </location>
</feature>
<dbReference type="PANTHER" id="PTHR13140">
    <property type="entry name" value="MYOSIN"/>
    <property type="match status" value="1"/>
</dbReference>
<dbReference type="Proteomes" id="UP000001554">
    <property type="component" value="Unplaced"/>
</dbReference>
<dbReference type="GO" id="GO:0016020">
    <property type="term" value="C:membrane"/>
    <property type="evidence" value="ECO:0000318"/>
    <property type="project" value="GO_Central"/>
</dbReference>
<dbReference type="Gene3D" id="1.20.120.720">
    <property type="entry name" value="Myosin VI head, motor domain, U50 subdomain"/>
    <property type="match status" value="1"/>
</dbReference>
<feature type="domain" description="Myosin motor" evidence="8">
    <location>
        <begin position="96"/>
        <end position="859"/>
    </location>
</feature>